<name>W0HW03_9GAMM</name>
<dbReference type="PANTHER" id="PTHR33516:SF2">
    <property type="entry name" value="LEXA REPRESSOR-RELATED"/>
    <property type="match status" value="1"/>
</dbReference>
<reference evidence="2 3" key="1">
    <citation type="journal article" date="2014" name="Genome Biol. Evol.">
        <title>Genome degeneration and adaptation in a nascent stage of symbiosis.</title>
        <authorList>
            <person name="Oakeson K.F."/>
            <person name="Gil R."/>
            <person name="Clayton A.L."/>
            <person name="Dunn D.M."/>
            <person name="von Niederhausern A.C."/>
            <person name="Hamil C."/>
            <person name="Aoyagi A."/>
            <person name="Duval B."/>
            <person name="Baca A."/>
            <person name="Silva F.J."/>
            <person name="Vallier A."/>
            <person name="Jackson D.G."/>
            <person name="Latorre A."/>
            <person name="Weiss R.B."/>
            <person name="Heddi A."/>
            <person name="Moya A."/>
            <person name="Dale C."/>
        </authorList>
    </citation>
    <scope>NUCLEOTIDE SEQUENCE [LARGE SCALE GENOMIC DNA]</scope>
    <source>
        <strain evidence="2 3">HS1</strain>
    </source>
</reference>
<dbReference type="InterPro" id="IPR036286">
    <property type="entry name" value="LexA/Signal_pep-like_sf"/>
</dbReference>
<dbReference type="HOGENOM" id="CLU_066192_1_3_6"/>
<feature type="domain" description="HTH cro/C1-type" evidence="1">
    <location>
        <begin position="8"/>
        <end position="62"/>
    </location>
</feature>
<gene>
    <name evidence="2" type="ORF">Sant_2925</name>
</gene>
<dbReference type="InterPro" id="IPR015927">
    <property type="entry name" value="Peptidase_S24_S26A/B/C"/>
</dbReference>
<dbReference type="CDD" id="cd06529">
    <property type="entry name" value="S24_LexA-like"/>
    <property type="match status" value="1"/>
</dbReference>
<dbReference type="KEGG" id="sod:Sant_2925"/>
<evidence type="ECO:0000313" key="2">
    <source>
        <dbReference type="EMBL" id="AHF77934.1"/>
    </source>
</evidence>
<dbReference type="Pfam" id="PF00717">
    <property type="entry name" value="Peptidase_S24"/>
    <property type="match status" value="1"/>
</dbReference>
<dbReference type="InterPro" id="IPR039418">
    <property type="entry name" value="LexA-like"/>
</dbReference>
<dbReference type="PATRIC" id="fig|1239307.3.peg.3226"/>
<dbReference type="SUPFAM" id="SSF51306">
    <property type="entry name" value="LexA/Signal peptidase"/>
    <property type="match status" value="1"/>
</dbReference>
<dbReference type="SMART" id="SM00530">
    <property type="entry name" value="HTH_XRE"/>
    <property type="match status" value="1"/>
</dbReference>
<protein>
    <submittedName>
        <fullName evidence="2">Phage repressor protein</fullName>
    </submittedName>
</protein>
<proteinExistence type="predicted"/>
<dbReference type="Proteomes" id="UP000019028">
    <property type="component" value="Chromosome"/>
</dbReference>
<accession>W0HW03</accession>
<evidence type="ECO:0000259" key="1">
    <source>
        <dbReference type="PROSITE" id="PS50943"/>
    </source>
</evidence>
<dbReference type="Pfam" id="PF01381">
    <property type="entry name" value="HTH_3"/>
    <property type="match status" value="1"/>
</dbReference>
<dbReference type="EMBL" id="CP006569">
    <property type="protein sequence ID" value="AHF77934.1"/>
    <property type="molecule type" value="Genomic_DNA"/>
</dbReference>
<dbReference type="InterPro" id="IPR010982">
    <property type="entry name" value="Lambda_DNA-bd_dom_sf"/>
</dbReference>
<organism evidence="2 3">
    <name type="scientific">Sodalis praecaptivus</name>
    <dbReference type="NCBI Taxonomy" id="1239307"/>
    <lineage>
        <taxon>Bacteria</taxon>
        <taxon>Pseudomonadati</taxon>
        <taxon>Pseudomonadota</taxon>
        <taxon>Gammaproteobacteria</taxon>
        <taxon>Enterobacterales</taxon>
        <taxon>Bruguierivoracaceae</taxon>
        <taxon>Sodalis</taxon>
    </lineage>
</organism>
<dbReference type="Gene3D" id="2.10.109.10">
    <property type="entry name" value="Umud Fragment, subunit A"/>
    <property type="match status" value="1"/>
</dbReference>
<dbReference type="PROSITE" id="PS50943">
    <property type="entry name" value="HTH_CROC1"/>
    <property type="match status" value="1"/>
</dbReference>
<dbReference type="PANTHER" id="PTHR33516">
    <property type="entry name" value="LEXA REPRESSOR"/>
    <property type="match status" value="1"/>
</dbReference>
<dbReference type="InterPro" id="IPR050077">
    <property type="entry name" value="LexA_repressor"/>
</dbReference>
<dbReference type="InterPro" id="IPR001387">
    <property type="entry name" value="Cro/C1-type_HTH"/>
</dbReference>
<dbReference type="Gene3D" id="1.10.260.40">
    <property type="entry name" value="lambda repressor-like DNA-binding domains"/>
    <property type="match status" value="1"/>
</dbReference>
<dbReference type="SUPFAM" id="SSF47413">
    <property type="entry name" value="lambda repressor-like DNA-binding domains"/>
    <property type="match status" value="1"/>
</dbReference>
<dbReference type="GO" id="GO:0003677">
    <property type="term" value="F:DNA binding"/>
    <property type="evidence" value="ECO:0007669"/>
    <property type="project" value="InterPro"/>
</dbReference>
<sequence length="220" mass="24393">MKWTDLAKDKMRELGISQEKLGELIGKTQGAVGHWLNGRREPSIDDIAQIMKALKMPEMVLLSDGYVRSIGDEEGDNVSYVGPFTPTKKLPLISWVSAGQWSEALEPYKIDDIEEWPETTVHCSDGSFWLKVRGDSMTSPTGLSIPEGMIILIDPEVEPSNGKLVVAKLENENEATFKRYVTDAGQKYLKPLNPQYAMIQINGNCTIIGVVVDAKVDNLP</sequence>
<keyword evidence="3" id="KW-1185">Reference proteome</keyword>
<evidence type="ECO:0000313" key="3">
    <source>
        <dbReference type="Proteomes" id="UP000019028"/>
    </source>
</evidence>
<dbReference type="AlphaFoldDB" id="W0HW03"/>
<dbReference type="CDD" id="cd00093">
    <property type="entry name" value="HTH_XRE"/>
    <property type="match status" value="1"/>
</dbReference>